<dbReference type="GO" id="GO:0015483">
    <property type="term" value="F:long-chain fatty acid transporting porin activity"/>
    <property type="evidence" value="ECO:0007669"/>
    <property type="project" value="TreeGrafter"/>
</dbReference>
<reference evidence="9" key="1">
    <citation type="submission" date="2006-08" db="EMBL/GenBank/DDBJ databases">
        <title>Complete sequence of Alkalilimnicola ehrilichei MLHE-1.</title>
        <authorList>
            <person name="Copeland A."/>
            <person name="Lucas S."/>
            <person name="Lapidus A."/>
            <person name="Barry K."/>
            <person name="Detter J.C."/>
            <person name="Glavina del Rio T."/>
            <person name="Hammon N."/>
            <person name="Israni S."/>
            <person name="Dalin E."/>
            <person name="Tice H."/>
            <person name="Pitluck S."/>
            <person name="Sims D."/>
            <person name="Brettin T."/>
            <person name="Bruce D."/>
            <person name="Han C."/>
            <person name="Tapia R."/>
            <person name="Gilna P."/>
            <person name="Schmutz J."/>
            <person name="Larimer F."/>
            <person name="Land M."/>
            <person name="Hauser L."/>
            <person name="Kyrpides N."/>
            <person name="Mikhailova N."/>
            <person name="Oremland R.S."/>
            <person name="Hoeft S.E."/>
            <person name="Switzer-Blum J."/>
            <person name="Kulp T."/>
            <person name="King G."/>
            <person name="Tabita R."/>
            <person name="Witte B."/>
            <person name="Santini J.M."/>
            <person name="Basu P."/>
            <person name="Hollibaugh J.T."/>
            <person name="Xie G."/>
            <person name="Stolz J.F."/>
            <person name="Richardson P."/>
        </authorList>
    </citation>
    <scope>NUCLEOTIDE SEQUENCE [LARGE SCALE GENOMIC DNA]</scope>
    <source>
        <strain evidence="9">ATCC BAA-1101 / DSM 17681 / MLHE-1</strain>
    </source>
</reference>
<evidence type="ECO:0000256" key="4">
    <source>
        <dbReference type="ARBA" id="ARBA00022692"/>
    </source>
</evidence>
<keyword evidence="3" id="KW-1134">Transmembrane beta strand</keyword>
<proteinExistence type="inferred from homology"/>
<comment type="subcellular location">
    <subcellularLocation>
        <location evidence="1">Cell outer membrane</location>
        <topology evidence="1">Multi-pass membrane protein</topology>
    </subcellularLocation>
</comment>
<keyword evidence="4" id="KW-0812">Transmembrane</keyword>
<dbReference type="eggNOG" id="COG2067">
    <property type="taxonomic scope" value="Bacteria"/>
</dbReference>
<dbReference type="Pfam" id="PF03349">
    <property type="entry name" value="Toluene_X"/>
    <property type="match status" value="1"/>
</dbReference>
<evidence type="ECO:0000313" key="9">
    <source>
        <dbReference type="Proteomes" id="UP000001962"/>
    </source>
</evidence>
<evidence type="ECO:0000256" key="3">
    <source>
        <dbReference type="ARBA" id="ARBA00022452"/>
    </source>
</evidence>
<dbReference type="Gene3D" id="2.40.160.60">
    <property type="entry name" value="Outer membrane protein transport protein (OMPP1/FadL/TodX)"/>
    <property type="match status" value="1"/>
</dbReference>
<dbReference type="RefSeq" id="WP_011630231.1">
    <property type="nucleotide sequence ID" value="NC_008340.1"/>
</dbReference>
<organism evidence="8 9">
    <name type="scientific">Alkalilimnicola ehrlichii (strain ATCC BAA-1101 / DSM 17681 / MLHE-1)</name>
    <dbReference type="NCBI Taxonomy" id="187272"/>
    <lineage>
        <taxon>Bacteria</taxon>
        <taxon>Pseudomonadati</taxon>
        <taxon>Pseudomonadota</taxon>
        <taxon>Gammaproteobacteria</taxon>
        <taxon>Chromatiales</taxon>
        <taxon>Ectothiorhodospiraceae</taxon>
        <taxon>Alkalilimnicola</taxon>
    </lineage>
</organism>
<dbReference type="PANTHER" id="PTHR35093">
    <property type="entry name" value="OUTER MEMBRANE PROTEIN NMB0088-RELATED"/>
    <property type="match status" value="1"/>
</dbReference>
<comment type="similarity">
    <text evidence="2">Belongs to the OmpP1/FadL family.</text>
</comment>
<dbReference type="SUPFAM" id="SSF56935">
    <property type="entry name" value="Porins"/>
    <property type="match status" value="1"/>
</dbReference>
<evidence type="ECO:0000256" key="2">
    <source>
        <dbReference type="ARBA" id="ARBA00008163"/>
    </source>
</evidence>
<keyword evidence="6" id="KW-0472">Membrane</keyword>
<gene>
    <name evidence="8" type="ordered locus">Mlg_2498</name>
</gene>
<dbReference type="AlphaFoldDB" id="Q0A5P9"/>
<keyword evidence="9" id="KW-1185">Reference proteome</keyword>
<name>Q0A5P9_ALKEH</name>
<dbReference type="HOGENOM" id="CLU_035981_1_2_6"/>
<dbReference type="PANTHER" id="PTHR35093:SF8">
    <property type="entry name" value="OUTER MEMBRANE PROTEIN NMB0088-RELATED"/>
    <property type="match status" value="1"/>
</dbReference>
<evidence type="ECO:0000313" key="8">
    <source>
        <dbReference type="EMBL" id="ABI57838.1"/>
    </source>
</evidence>
<keyword evidence="7" id="KW-0998">Cell outer membrane</keyword>
<evidence type="ECO:0000256" key="1">
    <source>
        <dbReference type="ARBA" id="ARBA00004571"/>
    </source>
</evidence>
<evidence type="ECO:0000256" key="5">
    <source>
        <dbReference type="ARBA" id="ARBA00022729"/>
    </source>
</evidence>
<evidence type="ECO:0000256" key="6">
    <source>
        <dbReference type="ARBA" id="ARBA00023136"/>
    </source>
</evidence>
<keyword evidence="5" id="KW-0732">Signal</keyword>
<dbReference type="OrthoDB" id="19849at2"/>
<sequence length="437" mass="46845">MKRLTATTVRGLITGAGLGGLLIPGLALATNGYQLTGLGSHEKSLGGAVTAAPRSAMTAISNPAGIGRIGSRVDFSMEVFSPERSTDFRALGGEKVTSDTDTYIIPSLGWAAPITEDRRLWFGGGFFGTSGLGVDYAVTDVMPNGQLMNGHTQWDGYSSIFFAQMTPVLSLRVNDRLTVGAGPVLARQQVALKQRFHDMPVGPGMVMDTNFDLSKASSALGAGVSLGLIYDLGTRWRLGATYQSKIHFEDLRYNLAAGDIHGQDSNGEFVDGEAGTWRLGLDYPQQASVGLAWAANNTLTLSADVKWLNWSDTMDELTVKGPNGSRFALDPGWDDQWVFAAGAEWVVNPERLTLRAGVNYAESPLDDEDVATNLLLPAVVERHVALGGTVRMVNGWDLGFHLKHALKNKQTQDGGPFDGVSVEMDQWSAGLNIGYAF</sequence>
<dbReference type="EMBL" id="CP000453">
    <property type="protein sequence ID" value="ABI57838.1"/>
    <property type="molecule type" value="Genomic_DNA"/>
</dbReference>
<protein>
    <submittedName>
        <fullName evidence="8">Membrane protein involved in aromatic hydrocarbon degradation</fullName>
    </submittedName>
</protein>
<accession>Q0A5P9</accession>
<dbReference type="KEGG" id="aeh:Mlg_2498"/>
<dbReference type="InterPro" id="IPR005017">
    <property type="entry name" value="OMPP1/FadL/TodX"/>
</dbReference>
<dbReference type="GO" id="GO:0009279">
    <property type="term" value="C:cell outer membrane"/>
    <property type="evidence" value="ECO:0007669"/>
    <property type="project" value="UniProtKB-SubCell"/>
</dbReference>
<evidence type="ECO:0000256" key="7">
    <source>
        <dbReference type="ARBA" id="ARBA00023237"/>
    </source>
</evidence>
<dbReference type="Proteomes" id="UP000001962">
    <property type="component" value="Chromosome"/>
</dbReference>